<feature type="transmembrane region" description="Helical" evidence="1">
    <location>
        <begin position="269"/>
        <end position="286"/>
    </location>
</feature>
<dbReference type="GO" id="GO:0016020">
    <property type="term" value="C:membrane"/>
    <property type="evidence" value="ECO:0007669"/>
    <property type="project" value="InterPro"/>
</dbReference>
<evidence type="ECO:0000313" key="4">
    <source>
        <dbReference type="Proteomes" id="UP000324760"/>
    </source>
</evidence>
<reference evidence="3 4" key="1">
    <citation type="journal article" date="2019" name="Biochem. Eng. J.">
        <title>Metabolic engineering of the marine bacteria Neptunomonas concharum for the production of acetoin and meso-2,3-butanediol from acetate.</title>
        <authorList>
            <person name="Li W."/>
            <person name="Pu N."/>
            <person name="Liu C.-X."/>
            <person name="Yuan Q.-P."/>
            <person name="Li Z.-J."/>
        </authorList>
    </citation>
    <scope>NUCLEOTIDE SEQUENCE [LARGE SCALE GENOMIC DNA]</scope>
    <source>
        <strain evidence="3 4">JCM17730</strain>
    </source>
</reference>
<dbReference type="SUPFAM" id="SSF103481">
    <property type="entry name" value="Multidrug resistance efflux transporter EmrE"/>
    <property type="match status" value="2"/>
</dbReference>
<protein>
    <submittedName>
        <fullName evidence="3">DMT family transporter</fullName>
    </submittedName>
</protein>
<feature type="domain" description="EamA" evidence="2">
    <location>
        <begin position="12"/>
        <end position="144"/>
    </location>
</feature>
<feature type="transmembrane region" description="Helical" evidence="1">
    <location>
        <begin position="100"/>
        <end position="121"/>
    </location>
</feature>
<evidence type="ECO:0000259" key="2">
    <source>
        <dbReference type="Pfam" id="PF00892"/>
    </source>
</evidence>
<dbReference type="Pfam" id="PF00892">
    <property type="entry name" value="EamA"/>
    <property type="match status" value="2"/>
</dbReference>
<keyword evidence="1" id="KW-0472">Membrane</keyword>
<evidence type="ECO:0000256" key="1">
    <source>
        <dbReference type="SAM" id="Phobius"/>
    </source>
</evidence>
<feature type="transmembrane region" description="Helical" evidence="1">
    <location>
        <begin position="41"/>
        <end position="60"/>
    </location>
</feature>
<dbReference type="InterPro" id="IPR037185">
    <property type="entry name" value="EmrE-like"/>
</dbReference>
<accession>A0A5P1R886</accession>
<dbReference type="KEGG" id="ncu:F0U83_01600"/>
<gene>
    <name evidence="3" type="ORF">F0U83_01600</name>
</gene>
<feature type="transmembrane region" description="Helical" evidence="1">
    <location>
        <begin position="128"/>
        <end position="145"/>
    </location>
</feature>
<dbReference type="EMBL" id="CP043869">
    <property type="protein sequence ID" value="QEQ95502.1"/>
    <property type="molecule type" value="Genomic_DNA"/>
</dbReference>
<proteinExistence type="predicted"/>
<dbReference type="PANTHER" id="PTHR22911">
    <property type="entry name" value="ACYL-MALONYL CONDENSING ENZYME-RELATED"/>
    <property type="match status" value="1"/>
</dbReference>
<dbReference type="Proteomes" id="UP000324760">
    <property type="component" value="Chromosome"/>
</dbReference>
<feature type="transmembrane region" description="Helical" evidence="1">
    <location>
        <begin position="14"/>
        <end position="35"/>
    </location>
</feature>
<feature type="transmembrane region" description="Helical" evidence="1">
    <location>
        <begin position="72"/>
        <end position="94"/>
    </location>
</feature>
<feature type="transmembrane region" description="Helical" evidence="1">
    <location>
        <begin position="210"/>
        <end position="228"/>
    </location>
</feature>
<feature type="transmembrane region" description="Helical" evidence="1">
    <location>
        <begin position="240"/>
        <end position="257"/>
    </location>
</feature>
<name>A0A5P1R886_9GAMM</name>
<feature type="domain" description="EamA" evidence="2">
    <location>
        <begin position="154"/>
        <end position="282"/>
    </location>
</feature>
<organism evidence="3 4">
    <name type="scientific">Neptunomonas concharum</name>
    <dbReference type="NCBI Taxonomy" id="1031538"/>
    <lineage>
        <taxon>Bacteria</taxon>
        <taxon>Pseudomonadati</taxon>
        <taxon>Pseudomonadota</taxon>
        <taxon>Gammaproteobacteria</taxon>
        <taxon>Oceanospirillales</taxon>
        <taxon>Oceanospirillaceae</taxon>
        <taxon>Neptunomonas</taxon>
    </lineage>
</organism>
<keyword evidence="4" id="KW-1185">Reference proteome</keyword>
<keyword evidence="1" id="KW-0812">Transmembrane</keyword>
<sequence>MVCSLTYSEHQKGIFIAACGVFILSFDAMLIRLAGASAWDIAFWRGWLMCATFTTLSLLARKQTVLPPNARSWQLALAVALLYGINTLLFVYSISHTSTANTVIILASSPLFSALFSSLFLKEKLKTSTLITMLITFCGVIYIFAGSLDSLHWKGDLAALILAISTGAVLTLLRRAHNFSILPVIALSGAVAGLLSSSQANPLSLPPQSYIWLGIMGIFQIPVATWLLMRAPRYLPSAEVSLFLLIETILGPIWVWFAVNEQIPERTFLGGAIILSAIALNSVLTMRQRTKPES</sequence>
<keyword evidence="1" id="KW-1133">Transmembrane helix</keyword>
<dbReference type="AlphaFoldDB" id="A0A5P1R886"/>
<evidence type="ECO:0000313" key="3">
    <source>
        <dbReference type="EMBL" id="QEQ95502.1"/>
    </source>
</evidence>
<feature type="transmembrane region" description="Helical" evidence="1">
    <location>
        <begin position="157"/>
        <end position="173"/>
    </location>
</feature>
<dbReference type="OrthoDB" id="5192439at2"/>
<dbReference type="InterPro" id="IPR000620">
    <property type="entry name" value="EamA_dom"/>
</dbReference>
<feature type="transmembrane region" description="Helical" evidence="1">
    <location>
        <begin position="180"/>
        <end position="198"/>
    </location>
</feature>